<dbReference type="RefSeq" id="WP_147932899.1">
    <property type="nucleotide sequence ID" value="NZ_VOXD01000068.1"/>
</dbReference>
<evidence type="ECO:0000313" key="2">
    <source>
        <dbReference type="Proteomes" id="UP000321907"/>
    </source>
</evidence>
<accession>A0A5C7F1W0</accession>
<gene>
    <name evidence="1" type="ORF">FUA23_21810</name>
</gene>
<evidence type="ECO:0000313" key="1">
    <source>
        <dbReference type="EMBL" id="TXF82498.1"/>
    </source>
</evidence>
<reference evidence="1 2" key="1">
    <citation type="submission" date="2019-08" db="EMBL/GenBank/DDBJ databases">
        <title>Lewinella sp. strain SSH13 Genome sequencing and assembly.</title>
        <authorList>
            <person name="Kim I."/>
        </authorList>
    </citation>
    <scope>NUCLEOTIDE SEQUENCE [LARGE SCALE GENOMIC DNA]</scope>
    <source>
        <strain evidence="1 2">SSH13</strain>
    </source>
</reference>
<keyword evidence="2" id="KW-1185">Reference proteome</keyword>
<dbReference type="AlphaFoldDB" id="A0A5C7F1W0"/>
<proteinExistence type="predicted"/>
<comment type="caution">
    <text evidence="1">The sequence shown here is derived from an EMBL/GenBank/DDBJ whole genome shotgun (WGS) entry which is preliminary data.</text>
</comment>
<protein>
    <submittedName>
        <fullName evidence="1">Uncharacterized protein</fullName>
    </submittedName>
</protein>
<dbReference type="EMBL" id="VOXD01000068">
    <property type="protein sequence ID" value="TXF82498.1"/>
    <property type="molecule type" value="Genomic_DNA"/>
</dbReference>
<organism evidence="1 2">
    <name type="scientific">Neolewinella aurantiaca</name>
    <dbReference type="NCBI Taxonomy" id="2602767"/>
    <lineage>
        <taxon>Bacteria</taxon>
        <taxon>Pseudomonadati</taxon>
        <taxon>Bacteroidota</taxon>
        <taxon>Saprospiria</taxon>
        <taxon>Saprospirales</taxon>
        <taxon>Lewinellaceae</taxon>
        <taxon>Neolewinella</taxon>
    </lineage>
</organism>
<dbReference type="OrthoDB" id="1452751at2"/>
<dbReference type="Proteomes" id="UP000321907">
    <property type="component" value="Unassembled WGS sequence"/>
</dbReference>
<name>A0A5C7F1W0_9BACT</name>
<sequence length="110" mass="11243">MSGGGGGSIPTINRPGGGGAEDCGSLRIITSVASPDSDVLVDVSEGDILNVRTLSNEGPVIIETPDGRVVGSVLSREMIRLISCINNGIEFNAVVNSISDGRCVIEISSE</sequence>